<keyword evidence="3" id="KW-1185">Reference proteome</keyword>
<dbReference type="EMBL" id="PJQM01004002">
    <property type="protein sequence ID" value="RCH86138.1"/>
    <property type="molecule type" value="Genomic_DNA"/>
</dbReference>
<dbReference type="Pfam" id="PF00581">
    <property type="entry name" value="Rhodanese"/>
    <property type="match status" value="1"/>
</dbReference>
<evidence type="ECO:0000313" key="2">
    <source>
        <dbReference type="EMBL" id="RCH86138.1"/>
    </source>
</evidence>
<reference evidence="2 3" key="1">
    <citation type="journal article" date="2018" name="G3 (Bethesda)">
        <title>Phylogenetic and Phylogenomic Definition of Rhizopus Species.</title>
        <authorList>
            <person name="Gryganskyi A.P."/>
            <person name="Golan J."/>
            <person name="Dolatabadi S."/>
            <person name="Mondo S."/>
            <person name="Robb S."/>
            <person name="Idnurm A."/>
            <person name="Muszewska A."/>
            <person name="Steczkiewicz K."/>
            <person name="Masonjones S."/>
            <person name="Liao H.L."/>
            <person name="Gajdeczka M.T."/>
            <person name="Anike F."/>
            <person name="Vuek A."/>
            <person name="Anishchenko I.M."/>
            <person name="Voigt K."/>
            <person name="de Hoog G.S."/>
            <person name="Smith M.E."/>
            <person name="Heitman J."/>
            <person name="Vilgalys R."/>
            <person name="Stajich J.E."/>
        </authorList>
    </citation>
    <scope>NUCLEOTIDE SEQUENCE [LARGE SCALE GENOMIC DNA]</scope>
    <source>
        <strain evidence="2 3">LSU 92-RS-03</strain>
    </source>
</reference>
<evidence type="ECO:0000313" key="3">
    <source>
        <dbReference type="Proteomes" id="UP000253551"/>
    </source>
</evidence>
<accession>A0A367J883</accession>
<dbReference type="InterPro" id="IPR001763">
    <property type="entry name" value="Rhodanese-like_dom"/>
</dbReference>
<dbReference type="PANTHER" id="PTHR43846">
    <property type="entry name" value="UPF0176 PROTEIN YCEA"/>
    <property type="match status" value="1"/>
</dbReference>
<dbReference type="AlphaFoldDB" id="A0A367J883"/>
<dbReference type="OrthoDB" id="25002at2759"/>
<dbReference type="STRING" id="4846.A0A367J883"/>
<feature type="domain" description="Rhodanese" evidence="1">
    <location>
        <begin position="168"/>
        <end position="259"/>
    </location>
</feature>
<dbReference type="Pfam" id="PF17773">
    <property type="entry name" value="UPF0176_N"/>
    <property type="match status" value="1"/>
</dbReference>
<dbReference type="Gene3D" id="3.30.70.100">
    <property type="match status" value="1"/>
</dbReference>
<dbReference type="Proteomes" id="UP000253551">
    <property type="component" value="Unassembled WGS sequence"/>
</dbReference>
<proteinExistence type="predicted"/>
<dbReference type="Gene3D" id="3.40.250.10">
    <property type="entry name" value="Rhodanese-like domain"/>
    <property type="match status" value="1"/>
</dbReference>
<comment type="caution">
    <text evidence="2">The sequence shown here is derived from an EMBL/GenBank/DDBJ whole genome shotgun (WGS) entry which is preliminary data.</text>
</comment>
<dbReference type="SMART" id="SM00450">
    <property type="entry name" value="RHOD"/>
    <property type="match status" value="1"/>
</dbReference>
<dbReference type="InterPro" id="IPR036873">
    <property type="entry name" value="Rhodanese-like_dom_sf"/>
</dbReference>
<protein>
    <recommendedName>
        <fullName evidence="1">Rhodanese domain-containing protein</fullName>
    </recommendedName>
</protein>
<dbReference type="PROSITE" id="PS50206">
    <property type="entry name" value="RHODANESE_3"/>
    <property type="match status" value="1"/>
</dbReference>
<evidence type="ECO:0000259" key="1">
    <source>
        <dbReference type="PROSITE" id="PS50206"/>
    </source>
</evidence>
<dbReference type="SUPFAM" id="SSF52821">
    <property type="entry name" value="Rhodanese/Cell cycle control phosphatase"/>
    <property type="match status" value="1"/>
</dbReference>
<dbReference type="InterPro" id="IPR040503">
    <property type="entry name" value="TRHO_N"/>
</dbReference>
<dbReference type="PANTHER" id="PTHR43846:SF1">
    <property type="entry name" value="TRNA URIDINE(34) HYDROXYLASE"/>
    <property type="match status" value="1"/>
</dbReference>
<name>A0A367J883_RHIST</name>
<gene>
    <name evidence="2" type="ORF">CU098_008290</name>
</gene>
<organism evidence="2 3">
    <name type="scientific">Rhizopus stolonifer</name>
    <name type="common">Rhizopus nigricans</name>
    <dbReference type="NCBI Taxonomy" id="4846"/>
    <lineage>
        <taxon>Eukaryota</taxon>
        <taxon>Fungi</taxon>
        <taxon>Fungi incertae sedis</taxon>
        <taxon>Mucoromycota</taxon>
        <taxon>Mucoromycotina</taxon>
        <taxon>Mucoromycetes</taxon>
        <taxon>Mucorales</taxon>
        <taxon>Mucorineae</taxon>
        <taxon>Rhizopodaceae</taxon>
        <taxon>Rhizopus</taxon>
    </lineage>
</organism>
<feature type="non-terminal residue" evidence="2">
    <location>
        <position position="268"/>
    </location>
</feature>
<sequence>MNKLKPFCQGFFSTHFAFPKTKPCVIPRRFLTTTPSYRPMAFYSLAPLSYQRVVQLKKSLEKNLSALGVLGRIYLAPEERIGGINCQMSVPLSRMDQVKDYFKTLEADFGSIEYTQGMQDTLTPSFQKLRILTKRNLVAVKHEIKYKELKDQPDYLTPEQWHKELKEKKEDIFLLDMRNHYEYTLGHFVNAIKMNVDTFRDGVELLDELVENRPKDKDIYMYCTGGIRCSVVGPYLKNKGFEHVKMLKGGISAYGKYIKEEPENSLFK</sequence>